<feature type="site" description="Important for catalytic activity" evidence="6">
    <location>
        <position position="199"/>
    </location>
</feature>
<dbReference type="Pfam" id="PF03372">
    <property type="entry name" value="Exo_endo_phos"/>
    <property type="match status" value="1"/>
</dbReference>
<evidence type="ECO:0000256" key="6">
    <source>
        <dbReference type="PIRSR" id="PIRSR604808-3"/>
    </source>
</evidence>
<protein>
    <submittedName>
        <fullName evidence="8">Exonuclease III</fullName>
    </submittedName>
</protein>
<feature type="domain" description="Endonuclease/exonuclease/phosphatase" evidence="7">
    <location>
        <begin position="4"/>
        <end position="206"/>
    </location>
</feature>
<evidence type="ECO:0000256" key="1">
    <source>
        <dbReference type="ARBA" id="ARBA00007092"/>
    </source>
</evidence>
<name>A0A1M7KR45_9FLAO</name>
<feature type="binding site" evidence="5">
    <location>
        <position position="31"/>
    </location>
    <ligand>
        <name>Mg(2+)</name>
        <dbReference type="ChEBI" id="CHEBI:18420"/>
        <label>1</label>
    </ligand>
</feature>
<dbReference type="GO" id="GO:0046872">
    <property type="term" value="F:metal ion binding"/>
    <property type="evidence" value="ECO:0007669"/>
    <property type="project" value="UniProtKB-KW"/>
</dbReference>
<accession>A0A1M7KR45</accession>
<keyword evidence="8" id="KW-0540">Nuclease</keyword>
<dbReference type="STRING" id="178356.SAMN05216269_10643"/>
<dbReference type="GO" id="GO:0003906">
    <property type="term" value="F:DNA-(apurinic or apyrimidinic site) endonuclease activity"/>
    <property type="evidence" value="ECO:0007669"/>
    <property type="project" value="TreeGrafter"/>
</dbReference>
<dbReference type="Gene3D" id="3.60.10.10">
    <property type="entry name" value="Endonuclease/exonuclease/phosphatase"/>
    <property type="match status" value="1"/>
</dbReference>
<dbReference type="GO" id="GO:0008311">
    <property type="term" value="F:double-stranded DNA 3'-5' DNA exonuclease activity"/>
    <property type="evidence" value="ECO:0007669"/>
    <property type="project" value="TreeGrafter"/>
</dbReference>
<keyword evidence="9" id="KW-1185">Reference proteome</keyword>
<keyword evidence="8" id="KW-0269">Exonuclease</keyword>
<feature type="binding site" evidence="5">
    <location>
        <position position="140"/>
    </location>
    <ligand>
        <name>Mg(2+)</name>
        <dbReference type="ChEBI" id="CHEBI:18420"/>
        <label>1</label>
    </ligand>
</feature>
<evidence type="ECO:0000256" key="3">
    <source>
        <dbReference type="ARBA" id="ARBA00022801"/>
    </source>
</evidence>
<dbReference type="SUPFAM" id="SSF56219">
    <property type="entry name" value="DNase I-like"/>
    <property type="match status" value="1"/>
</dbReference>
<feature type="site" description="Transition state stabilizer" evidence="6">
    <location>
        <position position="140"/>
    </location>
</feature>
<evidence type="ECO:0000259" key="7">
    <source>
        <dbReference type="Pfam" id="PF03372"/>
    </source>
</evidence>
<organism evidence="8 9">
    <name type="scientific">Flavobacterium xinjiangense</name>
    <dbReference type="NCBI Taxonomy" id="178356"/>
    <lineage>
        <taxon>Bacteria</taxon>
        <taxon>Pseudomonadati</taxon>
        <taxon>Bacteroidota</taxon>
        <taxon>Flavobacteriia</taxon>
        <taxon>Flavobacteriales</taxon>
        <taxon>Flavobacteriaceae</taxon>
        <taxon>Flavobacterium</taxon>
    </lineage>
</organism>
<dbReference type="AlphaFoldDB" id="A0A1M7KR45"/>
<dbReference type="GO" id="GO:0006284">
    <property type="term" value="P:base-excision repair"/>
    <property type="evidence" value="ECO:0007669"/>
    <property type="project" value="TreeGrafter"/>
</dbReference>
<dbReference type="EMBL" id="FRCL01000006">
    <property type="protein sequence ID" value="SHM67491.1"/>
    <property type="molecule type" value="Genomic_DNA"/>
</dbReference>
<dbReference type="InterPro" id="IPR036691">
    <property type="entry name" value="Endo/exonu/phosph_ase_sf"/>
</dbReference>
<dbReference type="PANTHER" id="PTHR22748:SF4">
    <property type="entry name" value="DNA-(APURINIC OR APYRIMIDINIC SITE) ENDONUCLEASE 2"/>
    <property type="match status" value="1"/>
</dbReference>
<dbReference type="RefSeq" id="WP_073208887.1">
    <property type="nucleotide sequence ID" value="NZ_FRCL01000006.1"/>
</dbReference>
<keyword evidence="3" id="KW-0378">Hydrolase</keyword>
<feature type="binding site" evidence="5">
    <location>
        <position position="228"/>
    </location>
    <ligand>
        <name>Mg(2+)</name>
        <dbReference type="ChEBI" id="CHEBI:18420"/>
        <label>1</label>
    </ligand>
</feature>
<dbReference type="GO" id="GO:0008081">
    <property type="term" value="F:phosphoric diester hydrolase activity"/>
    <property type="evidence" value="ECO:0007669"/>
    <property type="project" value="TreeGrafter"/>
</dbReference>
<sequence length="237" mass="28042">MKLITWNCQGAFRKKAKFILTLNPDILVVQECESPERLIFQNSTIKTNDFLWFGDNQNRGLGIFSFGNFKFELLEQYNPAFKIVTPIKVSSKDNSFVLFAIWANNTQDKNNQYIEQVWKAINHYDEILNNEMTILTGDFNSNKIWDRKHRIGNHSEVVEKLAKKNIFSIYHNHYNEEQGKETKPTFYLQRNKNKPYHIDYCFASESLIEKFKNIEIGTYENWIEHSDHAPLSVKFEL</sequence>
<evidence type="ECO:0000256" key="4">
    <source>
        <dbReference type="ARBA" id="ARBA00022842"/>
    </source>
</evidence>
<keyword evidence="4 5" id="KW-0460">Magnesium</keyword>
<dbReference type="InterPro" id="IPR005135">
    <property type="entry name" value="Endo/exonuclease/phosphatase"/>
</dbReference>
<dbReference type="Proteomes" id="UP000184092">
    <property type="component" value="Unassembled WGS sequence"/>
</dbReference>
<evidence type="ECO:0000256" key="5">
    <source>
        <dbReference type="PIRSR" id="PIRSR604808-2"/>
    </source>
</evidence>
<keyword evidence="2 5" id="KW-0479">Metal-binding</keyword>
<feature type="site" description="Interaction with DNA substrate" evidence="6">
    <location>
        <position position="228"/>
    </location>
</feature>
<comment type="similarity">
    <text evidence="1">Belongs to the DNA repair enzymes AP/ExoA family.</text>
</comment>
<feature type="binding site" evidence="5">
    <location>
        <position position="138"/>
    </location>
    <ligand>
        <name>Mg(2+)</name>
        <dbReference type="ChEBI" id="CHEBI:18420"/>
        <label>1</label>
    </ligand>
</feature>
<reference evidence="9" key="1">
    <citation type="submission" date="2016-11" db="EMBL/GenBank/DDBJ databases">
        <authorList>
            <person name="Varghese N."/>
            <person name="Submissions S."/>
        </authorList>
    </citation>
    <scope>NUCLEOTIDE SEQUENCE [LARGE SCALE GENOMIC DNA]</scope>
    <source>
        <strain evidence="9">CGMCC 1.2749</strain>
    </source>
</reference>
<evidence type="ECO:0000313" key="8">
    <source>
        <dbReference type="EMBL" id="SHM67491.1"/>
    </source>
</evidence>
<dbReference type="OrthoDB" id="583592at2"/>
<evidence type="ECO:0000256" key="2">
    <source>
        <dbReference type="ARBA" id="ARBA00022723"/>
    </source>
</evidence>
<feature type="binding site" evidence="5">
    <location>
        <position position="7"/>
    </location>
    <ligand>
        <name>Mg(2+)</name>
        <dbReference type="ChEBI" id="CHEBI:18420"/>
        <label>1</label>
    </ligand>
</feature>
<dbReference type="PANTHER" id="PTHR22748">
    <property type="entry name" value="AP ENDONUCLEASE"/>
    <property type="match status" value="1"/>
</dbReference>
<gene>
    <name evidence="8" type="ORF">SAMN05216269_10643</name>
</gene>
<dbReference type="InterPro" id="IPR004808">
    <property type="entry name" value="AP_endonuc_1"/>
</dbReference>
<feature type="binding site" evidence="5">
    <location>
        <position position="227"/>
    </location>
    <ligand>
        <name>Mg(2+)</name>
        <dbReference type="ChEBI" id="CHEBI:18420"/>
        <label>1</label>
    </ligand>
</feature>
<comment type="cofactor">
    <cofactor evidence="5">
        <name>Mg(2+)</name>
        <dbReference type="ChEBI" id="CHEBI:18420"/>
    </cofactor>
    <cofactor evidence="5">
        <name>Mn(2+)</name>
        <dbReference type="ChEBI" id="CHEBI:29035"/>
    </cofactor>
    <text evidence="5">Probably binds two magnesium or manganese ions per subunit.</text>
</comment>
<proteinExistence type="inferred from homology"/>
<evidence type="ECO:0000313" key="9">
    <source>
        <dbReference type="Proteomes" id="UP000184092"/>
    </source>
</evidence>
<keyword evidence="5" id="KW-0464">Manganese</keyword>